<dbReference type="SUPFAM" id="SSF52540">
    <property type="entry name" value="P-loop containing nucleoside triphosphate hydrolases"/>
    <property type="match status" value="1"/>
</dbReference>
<dbReference type="Proteomes" id="UP000694523">
    <property type="component" value="Unplaced"/>
</dbReference>
<comment type="similarity">
    <text evidence="4">Belongs to the adenylate kinase family.</text>
</comment>
<evidence type="ECO:0000313" key="6">
    <source>
        <dbReference type="Ensembl" id="ENSNMLP00000023313.1"/>
    </source>
</evidence>
<keyword evidence="3 4" id="KW-0418">Kinase</keyword>
<reference evidence="6" key="1">
    <citation type="submission" date="2025-08" db="UniProtKB">
        <authorList>
            <consortium name="Ensembl"/>
        </authorList>
    </citation>
    <scope>IDENTIFICATION</scope>
</reference>
<keyword evidence="2" id="KW-0547">Nucleotide-binding</keyword>
<accession>A0A8C6TPQ5</accession>
<reference evidence="6" key="2">
    <citation type="submission" date="2025-09" db="UniProtKB">
        <authorList>
            <consortium name="Ensembl"/>
        </authorList>
    </citation>
    <scope>IDENTIFICATION</scope>
</reference>
<dbReference type="Gene3D" id="3.40.50.300">
    <property type="entry name" value="P-loop containing nucleotide triphosphate hydrolases"/>
    <property type="match status" value="1"/>
</dbReference>
<protein>
    <recommendedName>
        <fullName evidence="8">Nucleoside-diphosphate kinase</fullName>
    </recommendedName>
</protein>
<feature type="compositionally biased region" description="Basic and acidic residues" evidence="5">
    <location>
        <begin position="144"/>
        <end position="158"/>
    </location>
</feature>
<evidence type="ECO:0000313" key="7">
    <source>
        <dbReference type="Proteomes" id="UP000694523"/>
    </source>
</evidence>
<feature type="region of interest" description="Disordered" evidence="5">
    <location>
        <begin position="1"/>
        <end position="30"/>
    </location>
</feature>
<dbReference type="GO" id="GO:0006139">
    <property type="term" value="P:nucleobase-containing compound metabolic process"/>
    <property type="evidence" value="ECO:0007669"/>
    <property type="project" value="InterPro"/>
</dbReference>
<dbReference type="InterPro" id="IPR000850">
    <property type="entry name" value="Adenylat/UMP-CMP_kin"/>
</dbReference>
<dbReference type="PRINTS" id="PR00094">
    <property type="entry name" value="ADENYLTKNASE"/>
</dbReference>
<feature type="region of interest" description="Disordered" evidence="5">
    <location>
        <begin position="131"/>
        <end position="158"/>
    </location>
</feature>
<dbReference type="GO" id="GO:0019205">
    <property type="term" value="F:nucleobase-containing compound kinase activity"/>
    <property type="evidence" value="ECO:0007669"/>
    <property type="project" value="InterPro"/>
</dbReference>
<keyword evidence="7" id="KW-1185">Reference proteome</keyword>
<dbReference type="InterPro" id="IPR027417">
    <property type="entry name" value="P-loop_NTPase"/>
</dbReference>
<evidence type="ECO:0000256" key="5">
    <source>
        <dbReference type="SAM" id="MobiDB-lite"/>
    </source>
</evidence>
<dbReference type="Ensembl" id="ENSNMLT00000026088.1">
    <property type="protein sequence ID" value="ENSNMLP00000023313.1"/>
    <property type="gene ID" value="ENSNMLG00000015019.1"/>
</dbReference>
<dbReference type="PANTHER" id="PTHR23359">
    <property type="entry name" value="NUCLEOTIDE KINASE"/>
    <property type="match status" value="1"/>
</dbReference>
<evidence type="ECO:0008006" key="8">
    <source>
        <dbReference type="Google" id="ProtNLM"/>
    </source>
</evidence>
<organism evidence="6 7">
    <name type="scientific">Neogobius melanostomus</name>
    <name type="common">round goby</name>
    <dbReference type="NCBI Taxonomy" id="47308"/>
    <lineage>
        <taxon>Eukaryota</taxon>
        <taxon>Metazoa</taxon>
        <taxon>Chordata</taxon>
        <taxon>Craniata</taxon>
        <taxon>Vertebrata</taxon>
        <taxon>Euteleostomi</taxon>
        <taxon>Actinopterygii</taxon>
        <taxon>Neopterygii</taxon>
        <taxon>Teleostei</taxon>
        <taxon>Neoteleostei</taxon>
        <taxon>Acanthomorphata</taxon>
        <taxon>Gobiaria</taxon>
        <taxon>Gobiiformes</taxon>
        <taxon>Gobioidei</taxon>
        <taxon>Gobiidae</taxon>
        <taxon>Benthophilinae</taxon>
        <taxon>Neogobiini</taxon>
        <taxon>Neogobius</taxon>
    </lineage>
</organism>
<dbReference type="Pfam" id="PF00406">
    <property type="entry name" value="ADK"/>
    <property type="match status" value="1"/>
</dbReference>
<evidence type="ECO:0000256" key="3">
    <source>
        <dbReference type="ARBA" id="ARBA00022777"/>
    </source>
</evidence>
<name>A0A8C6TPQ5_9GOBI</name>
<sequence>MSHLSGSDPMPFSCNAGGPGSGKSLQSERMEERFGVRRLTVGDLLCHELQSHSNRGRHLRDALERGEPLPQECLLELLCEAVSSSVRMGRSSVICGFPRDARQAQGYEDKLGEPSLVLLLSCSPETMCQRGLRSGTSRAGTDTDTDREAESERSSDQFVRESRTSFPCFCGNFSSVKKPW</sequence>
<evidence type="ECO:0000256" key="1">
    <source>
        <dbReference type="ARBA" id="ARBA00022679"/>
    </source>
</evidence>
<dbReference type="GO" id="GO:0005524">
    <property type="term" value="F:ATP binding"/>
    <property type="evidence" value="ECO:0007669"/>
    <property type="project" value="InterPro"/>
</dbReference>
<dbReference type="AlphaFoldDB" id="A0A8C6TPQ5"/>
<evidence type="ECO:0000256" key="2">
    <source>
        <dbReference type="ARBA" id="ARBA00022741"/>
    </source>
</evidence>
<keyword evidence="1 4" id="KW-0808">Transferase</keyword>
<evidence type="ECO:0000256" key="4">
    <source>
        <dbReference type="RuleBase" id="RU003330"/>
    </source>
</evidence>
<proteinExistence type="inferred from homology"/>